<dbReference type="SMART" id="SM00343">
    <property type="entry name" value="ZnF_C2HC"/>
    <property type="match status" value="2"/>
</dbReference>
<feature type="region of interest" description="Disordered" evidence="1">
    <location>
        <begin position="337"/>
        <end position="482"/>
    </location>
</feature>
<feature type="domain" description="CCHC-type" evidence="2">
    <location>
        <begin position="23"/>
        <end position="39"/>
    </location>
</feature>
<keyword evidence="4" id="KW-1185">Reference proteome</keyword>
<feature type="domain" description="CCHC-type" evidence="2">
    <location>
        <begin position="4"/>
        <end position="20"/>
    </location>
</feature>
<dbReference type="EMBL" id="OZ075126">
    <property type="protein sequence ID" value="CAL4938094.1"/>
    <property type="molecule type" value="Genomic_DNA"/>
</dbReference>
<feature type="compositionally biased region" description="Polar residues" evidence="1">
    <location>
        <begin position="582"/>
        <end position="591"/>
    </location>
</feature>
<evidence type="ECO:0000256" key="1">
    <source>
        <dbReference type="SAM" id="MobiDB-lite"/>
    </source>
</evidence>
<dbReference type="Proteomes" id="UP001497457">
    <property type="component" value="Chromosome 16b"/>
</dbReference>
<reference evidence="3 4" key="2">
    <citation type="submission" date="2024-10" db="EMBL/GenBank/DDBJ databases">
        <authorList>
            <person name="Ryan C."/>
        </authorList>
    </citation>
    <scope>NUCLEOTIDE SEQUENCE [LARGE SCALE GENOMIC DNA]</scope>
</reference>
<evidence type="ECO:0000313" key="3">
    <source>
        <dbReference type="EMBL" id="CAL4938094.1"/>
    </source>
</evidence>
<name>A0ABC8Y8S4_9POAL</name>
<dbReference type="SUPFAM" id="SSF57756">
    <property type="entry name" value="Retrovirus zinc finger-like domains"/>
    <property type="match status" value="1"/>
</dbReference>
<accession>A0ABC8Y8S4</accession>
<dbReference type="AlphaFoldDB" id="A0ABC8Y8S4"/>
<sequence>MQDRCLNCLSYGHRIATCRLPVRCRRCHGTYHIAKDCRRSRSPTDGATAGVVRRSPPRPQTSDARGWPGHQWERCDGPPTPAASAVPSRTPSPPPAREPARLIAHSTVPDNSPQLQPEPECCYVERTTAMAAEESRLRFALLAVVGNASTEFTLTDATLAISMAAGVRGQDLVVKPFHPEHFFIECADQGVRGRVLAATPVPLASTHLSILPWTRLVHAESETLLSKVTIEIDGIPAHAWDLDTASRLLAPSCWIEQVDDATERKTDMSTFKLTAWTTDPAALPISKKLFITEPEVPIMYADPGMQLIFGNVRPYLRQKRVLAYPVNFHLRTVADFRPRTPSTEPSSPSEDGDSGPDGHPDRSYGFCQGMAGPRLSSFPRRDGHGRRGGGGSGGGAATRQGTDAGWRNACNGPTGGTGSVAMEGPAADETTVDGDGALRNLPDPVSNSKNATSGAAEPRPAASPTGVSSLDGTPLVGNLDQGRAAPRSAAPLLQADHAAVCYSWRDSGAHAPQQQDPMLVEACLTMLRGQDDAGGDTSPSPTLAAEEEHPHLHGPPSIDVGPHLACSSSAHPVAQDVGLGLDQQTPSTTNSAEHDAATPAPDDDPPSPATPIAVPLPIPGPPEESSQLRAFAEEMLARIVTPLMARPTELVPVEDPPRSPPIVELPKRSLRQASMPLANVPPAKRAEVVLMKRLGLEVDVAPAPAAARKACKEYFSKERLPNPQMSAVQVLFPSLGKASPAMGLMAA</sequence>
<feature type="region of interest" description="Disordered" evidence="1">
    <location>
        <begin position="38"/>
        <end position="99"/>
    </location>
</feature>
<feature type="region of interest" description="Disordered" evidence="1">
    <location>
        <begin position="580"/>
        <end position="625"/>
    </location>
</feature>
<evidence type="ECO:0000313" key="4">
    <source>
        <dbReference type="Proteomes" id="UP001497457"/>
    </source>
</evidence>
<dbReference type="InterPro" id="IPR053253">
    <property type="entry name" value="Sex_diff_modulator"/>
</dbReference>
<organism evidence="3 4">
    <name type="scientific">Urochloa decumbens</name>
    <dbReference type="NCBI Taxonomy" id="240449"/>
    <lineage>
        <taxon>Eukaryota</taxon>
        <taxon>Viridiplantae</taxon>
        <taxon>Streptophyta</taxon>
        <taxon>Embryophyta</taxon>
        <taxon>Tracheophyta</taxon>
        <taxon>Spermatophyta</taxon>
        <taxon>Magnoliopsida</taxon>
        <taxon>Liliopsida</taxon>
        <taxon>Poales</taxon>
        <taxon>Poaceae</taxon>
        <taxon>PACMAD clade</taxon>
        <taxon>Panicoideae</taxon>
        <taxon>Panicodae</taxon>
        <taxon>Paniceae</taxon>
        <taxon>Melinidinae</taxon>
        <taxon>Urochloa</taxon>
    </lineage>
</organism>
<dbReference type="PANTHER" id="PTHR33087:SF31">
    <property type="entry name" value="OS06G0482850 PROTEIN"/>
    <property type="match status" value="1"/>
</dbReference>
<proteinExistence type="predicted"/>
<protein>
    <recommendedName>
        <fullName evidence="2">CCHC-type domain-containing protein</fullName>
    </recommendedName>
</protein>
<dbReference type="InterPro" id="IPR036875">
    <property type="entry name" value="Znf_CCHC_sf"/>
</dbReference>
<evidence type="ECO:0000259" key="2">
    <source>
        <dbReference type="SMART" id="SM00343"/>
    </source>
</evidence>
<gene>
    <name evidence="3" type="ORF">URODEC1_LOCUS30985</name>
</gene>
<reference evidence="4" key="1">
    <citation type="submission" date="2024-06" db="EMBL/GenBank/DDBJ databases">
        <authorList>
            <person name="Ryan C."/>
        </authorList>
    </citation>
    <scope>NUCLEOTIDE SEQUENCE [LARGE SCALE GENOMIC DNA]</scope>
</reference>
<dbReference type="PANTHER" id="PTHR33087">
    <property type="entry name" value="OS07G0539200 PROTEIN"/>
    <property type="match status" value="1"/>
</dbReference>
<dbReference type="Gene3D" id="4.10.60.10">
    <property type="entry name" value="Zinc finger, CCHC-type"/>
    <property type="match status" value="1"/>
</dbReference>
<dbReference type="InterPro" id="IPR001878">
    <property type="entry name" value="Znf_CCHC"/>
</dbReference>
<feature type="region of interest" description="Disordered" evidence="1">
    <location>
        <begin position="529"/>
        <end position="568"/>
    </location>
</feature>
<feature type="compositionally biased region" description="Pro residues" evidence="1">
    <location>
        <begin position="606"/>
        <end position="622"/>
    </location>
</feature>
<feature type="compositionally biased region" description="Low complexity" evidence="1">
    <location>
        <begin position="339"/>
        <end position="349"/>
    </location>
</feature>